<protein>
    <submittedName>
        <fullName evidence="1">Uncharacterized protein</fullName>
    </submittedName>
</protein>
<feature type="non-terminal residue" evidence="1">
    <location>
        <position position="33"/>
    </location>
</feature>
<gene>
    <name evidence="1" type="ORF">MNBD_BACTEROID05-1318</name>
</gene>
<accession>A0A3B0TSL8</accession>
<name>A0A3B0TSL8_9ZZZZ</name>
<reference evidence="1" key="1">
    <citation type="submission" date="2018-06" db="EMBL/GenBank/DDBJ databases">
        <authorList>
            <person name="Zhirakovskaya E."/>
        </authorList>
    </citation>
    <scope>NUCLEOTIDE SEQUENCE</scope>
</reference>
<dbReference type="EMBL" id="UOEN01000032">
    <property type="protein sequence ID" value="VAW11614.1"/>
    <property type="molecule type" value="Genomic_DNA"/>
</dbReference>
<organism evidence="1">
    <name type="scientific">hydrothermal vent metagenome</name>
    <dbReference type="NCBI Taxonomy" id="652676"/>
    <lineage>
        <taxon>unclassified sequences</taxon>
        <taxon>metagenomes</taxon>
        <taxon>ecological metagenomes</taxon>
    </lineage>
</organism>
<proteinExistence type="predicted"/>
<sequence length="33" mass="3616">MRFNLGKILIFVAVMTAFFAKSGMTASGGFRVF</sequence>
<evidence type="ECO:0000313" key="1">
    <source>
        <dbReference type="EMBL" id="VAW11614.1"/>
    </source>
</evidence>
<dbReference type="AlphaFoldDB" id="A0A3B0TSL8"/>